<dbReference type="Proteomes" id="UP001497482">
    <property type="component" value="Chromosome 16"/>
</dbReference>
<evidence type="ECO:0000256" key="6">
    <source>
        <dbReference type="ARBA" id="ARBA00023054"/>
    </source>
</evidence>
<reference evidence="11 12" key="1">
    <citation type="submission" date="2024-04" db="EMBL/GenBank/DDBJ databases">
        <authorList>
            <person name="Waldvogel A.-M."/>
            <person name="Schoenle A."/>
        </authorList>
    </citation>
    <scope>NUCLEOTIDE SEQUENCE [LARGE SCALE GENOMIC DNA]</scope>
</reference>
<evidence type="ECO:0000259" key="10">
    <source>
        <dbReference type="Pfam" id="PF07557"/>
    </source>
</evidence>
<dbReference type="GO" id="GO:0045132">
    <property type="term" value="P:meiotic chromosome segregation"/>
    <property type="evidence" value="ECO:0007669"/>
    <property type="project" value="InterPro"/>
</dbReference>
<keyword evidence="5" id="KW-0159">Chromosome partition</keyword>
<keyword evidence="3" id="KW-0158">Chromosome</keyword>
<keyword evidence="6" id="KW-0175">Coiled coil</keyword>
<evidence type="ECO:0000256" key="9">
    <source>
        <dbReference type="SAM" id="MobiDB-lite"/>
    </source>
</evidence>
<feature type="domain" description="Shugoshin C-terminal" evidence="10">
    <location>
        <begin position="555"/>
        <end position="577"/>
    </location>
</feature>
<keyword evidence="8" id="KW-0137">Centromere</keyword>
<keyword evidence="4" id="KW-0132">Cell division</keyword>
<evidence type="ECO:0000313" key="12">
    <source>
        <dbReference type="Proteomes" id="UP001497482"/>
    </source>
</evidence>
<dbReference type="GO" id="GO:0000775">
    <property type="term" value="C:chromosome, centromeric region"/>
    <property type="evidence" value="ECO:0007669"/>
    <property type="project" value="UniProtKB-SubCell"/>
</dbReference>
<dbReference type="InterPro" id="IPR038889">
    <property type="entry name" value="Shugoshin1/2"/>
</dbReference>
<evidence type="ECO:0000256" key="3">
    <source>
        <dbReference type="ARBA" id="ARBA00022454"/>
    </source>
</evidence>
<dbReference type="GO" id="GO:0051301">
    <property type="term" value="P:cell division"/>
    <property type="evidence" value="ECO:0007669"/>
    <property type="project" value="UniProtKB-KW"/>
</dbReference>
<evidence type="ECO:0000256" key="8">
    <source>
        <dbReference type="ARBA" id="ARBA00023328"/>
    </source>
</evidence>
<evidence type="ECO:0000256" key="7">
    <source>
        <dbReference type="ARBA" id="ARBA00023306"/>
    </source>
</evidence>
<dbReference type="GO" id="GO:0005634">
    <property type="term" value="C:nucleus"/>
    <property type="evidence" value="ECO:0007669"/>
    <property type="project" value="InterPro"/>
</dbReference>
<sequence length="625" mass="69724">MARERVKKKSYQESLEEIKEKMKEKRNKRLASVSAPNRGRSRMITKCNGTSSTNTILIGVQQNNKALAVALQAEKEKVRQGNAVILQLKREQQALFLHLLLLKKRLKDQEALSANSSGSSSAKILPTSTIEYQRNSQGNKSVDESPQQKDSPLCAGVRADRLPSTVGVRRRPTGRSSSRRRSNRVQEYQPAREDAAACFEALTASPICSEDANQRQMQPSDEPVLTQPEEFQHSTPEPAPAKSTTQAQPGRKQPTRAKAEAAQKKPERGRKAERGPLKKPWENSKPRARSKSRDRSAARSKTALAAQNKLNTSLGFNDTFDFDCEEAVHVTPFKAKAEDDEPELTTCKDAEKQPSVVSFGTDSLSPSSESEDSLYVPQKRRKKHMSPVNSRVINTRRGRRSKRVKVSDENIPPHLEFDVYRDVDSSPKFKRASKEASPASCVQKGIYEENQTNHREVDIEENCLLSVSPLVEAEIKRIDDVLSNFGESSSDASAVLGDPTPQRAKSCKKRGLSVRPAGRGLSLCDVTNLSPAAYRKFSRGGSRLSDVRCSAQGPGRKRRCTLTVNYKEPSLSAKLRRGDKFTDVEFLSSPIFKQKSGRRSIQKSRSSMKMQQPFEKYNESFVGCR</sequence>
<feature type="compositionally biased region" description="Basic and acidic residues" evidence="9">
    <location>
        <begin position="257"/>
        <end position="297"/>
    </location>
</feature>
<accession>A0AAV2K848</accession>
<comment type="subcellular location">
    <subcellularLocation>
        <location evidence="1">Chromosome</location>
        <location evidence="1">Centromere</location>
    </subcellularLocation>
</comment>
<evidence type="ECO:0000313" key="11">
    <source>
        <dbReference type="EMBL" id="CAL1584633.1"/>
    </source>
</evidence>
<evidence type="ECO:0000256" key="4">
    <source>
        <dbReference type="ARBA" id="ARBA00022618"/>
    </source>
</evidence>
<feature type="region of interest" description="Disordered" evidence="9">
    <location>
        <begin position="21"/>
        <end position="41"/>
    </location>
</feature>
<keyword evidence="12" id="KW-1185">Reference proteome</keyword>
<comment type="similarity">
    <text evidence="2">Belongs to the shugoshin family.</text>
</comment>
<evidence type="ECO:0000256" key="5">
    <source>
        <dbReference type="ARBA" id="ARBA00022829"/>
    </source>
</evidence>
<organism evidence="11 12">
    <name type="scientific">Knipowitschia caucasica</name>
    <name type="common">Caucasian dwarf goby</name>
    <name type="synonym">Pomatoschistus caucasicus</name>
    <dbReference type="NCBI Taxonomy" id="637954"/>
    <lineage>
        <taxon>Eukaryota</taxon>
        <taxon>Metazoa</taxon>
        <taxon>Chordata</taxon>
        <taxon>Craniata</taxon>
        <taxon>Vertebrata</taxon>
        <taxon>Euteleostomi</taxon>
        <taxon>Actinopterygii</taxon>
        <taxon>Neopterygii</taxon>
        <taxon>Teleostei</taxon>
        <taxon>Neoteleostei</taxon>
        <taxon>Acanthomorphata</taxon>
        <taxon>Gobiaria</taxon>
        <taxon>Gobiiformes</taxon>
        <taxon>Gobioidei</taxon>
        <taxon>Gobiidae</taxon>
        <taxon>Gobiinae</taxon>
        <taxon>Knipowitschia</taxon>
    </lineage>
</organism>
<proteinExistence type="inferred from homology"/>
<feature type="region of interest" description="Disordered" evidence="9">
    <location>
        <begin position="132"/>
        <end position="191"/>
    </location>
</feature>
<dbReference type="PANTHER" id="PTHR21577">
    <property type="entry name" value="SHUGOSHIN"/>
    <property type="match status" value="1"/>
</dbReference>
<evidence type="ECO:0000256" key="1">
    <source>
        <dbReference type="ARBA" id="ARBA00004584"/>
    </source>
</evidence>
<feature type="region of interest" description="Disordered" evidence="9">
    <location>
        <begin position="209"/>
        <end position="312"/>
    </location>
</feature>
<feature type="region of interest" description="Disordered" evidence="9">
    <location>
        <begin position="332"/>
        <end position="388"/>
    </location>
</feature>
<feature type="compositionally biased region" description="Basic residues" evidence="9">
    <location>
        <begin position="168"/>
        <end position="183"/>
    </location>
</feature>
<name>A0AAV2K848_KNICA</name>
<gene>
    <name evidence="11" type="ORF">KC01_LOCUS14939</name>
</gene>
<evidence type="ECO:0000256" key="2">
    <source>
        <dbReference type="ARBA" id="ARBA00010845"/>
    </source>
</evidence>
<protein>
    <recommendedName>
        <fullName evidence="10">Shugoshin C-terminal domain-containing protein</fullName>
    </recommendedName>
</protein>
<dbReference type="Gene3D" id="1.20.5.730">
    <property type="entry name" value="Single helix bin"/>
    <property type="match status" value="1"/>
</dbReference>
<dbReference type="InterPro" id="IPR011515">
    <property type="entry name" value="Shugoshin_C"/>
</dbReference>
<dbReference type="Pfam" id="PF07557">
    <property type="entry name" value="Shugoshin_C"/>
    <property type="match status" value="1"/>
</dbReference>
<dbReference type="EMBL" id="OZ035838">
    <property type="protein sequence ID" value="CAL1584633.1"/>
    <property type="molecule type" value="Genomic_DNA"/>
</dbReference>
<dbReference type="AlphaFoldDB" id="A0AAV2K848"/>
<keyword evidence="7" id="KW-0131">Cell cycle</keyword>
<dbReference type="PANTHER" id="PTHR21577:SF3">
    <property type="entry name" value="SHUGOSHIN 1-RELATED"/>
    <property type="match status" value="1"/>
</dbReference>